<gene>
    <name evidence="1" type="ORF">PVAP13_5KG087874</name>
</gene>
<accession>A0A8T0SG67</accession>
<sequence>MSSARRILLGLRSSAITDSFTHAIFEKLPIPAEAARLGGCNKKSCRPVSHHIPWHPEFQTSVRIVISGTSNVTRFRSLFVSGGTWNGSLVPPVAVAHFICQQQK</sequence>
<dbReference type="Proteomes" id="UP000823388">
    <property type="component" value="Chromosome 5K"/>
</dbReference>
<reference evidence="1" key="1">
    <citation type="submission" date="2020-05" db="EMBL/GenBank/DDBJ databases">
        <title>WGS assembly of Panicum virgatum.</title>
        <authorList>
            <person name="Lovell J.T."/>
            <person name="Jenkins J."/>
            <person name="Shu S."/>
            <person name="Juenger T.E."/>
            <person name="Schmutz J."/>
        </authorList>
    </citation>
    <scope>NUCLEOTIDE SEQUENCE</scope>
    <source>
        <strain evidence="1">AP13</strain>
    </source>
</reference>
<protein>
    <submittedName>
        <fullName evidence="1">Uncharacterized protein</fullName>
    </submittedName>
</protein>
<comment type="caution">
    <text evidence="1">The sequence shown here is derived from an EMBL/GenBank/DDBJ whole genome shotgun (WGS) entry which is preliminary data.</text>
</comment>
<organism evidence="1 2">
    <name type="scientific">Panicum virgatum</name>
    <name type="common">Blackwell switchgrass</name>
    <dbReference type="NCBI Taxonomy" id="38727"/>
    <lineage>
        <taxon>Eukaryota</taxon>
        <taxon>Viridiplantae</taxon>
        <taxon>Streptophyta</taxon>
        <taxon>Embryophyta</taxon>
        <taxon>Tracheophyta</taxon>
        <taxon>Spermatophyta</taxon>
        <taxon>Magnoliopsida</taxon>
        <taxon>Liliopsida</taxon>
        <taxon>Poales</taxon>
        <taxon>Poaceae</taxon>
        <taxon>PACMAD clade</taxon>
        <taxon>Panicoideae</taxon>
        <taxon>Panicodae</taxon>
        <taxon>Paniceae</taxon>
        <taxon>Panicinae</taxon>
        <taxon>Panicum</taxon>
        <taxon>Panicum sect. Hiantes</taxon>
    </lineage>
</organism>
<proteinExistence type="predicted"/>
<dbReference type="AlphaFoldDB" id="A0A8T0SG67"/>
<keyword evidence="2" id="KW-1185">Reference proteome</keyword>
<evidence type="ECO:0000313" key="1">
    <source>
        <dbReference type="EMBL" id="KAG2595616.1"/>
    </source>
</evidence>
<dbReference type="EMBL" id="CM029045">
    <property type="protein sequence ID" value="KAG2595616.1"/>
    <property type="molecule type" value="Genomic_DNA"/>
</dbReference>
<name>A0A8T0SG67_PANVG</name>
<evidence type="ECO:0000313" key="2">
    <source>
        <dbReference type="Proteomes" id="UP000823388"/>
    </source>
</evidence>